<dbReference type="EnsemblPlants" id="OMERI03G30770.1">
    <property type="protein sequence ID" value="OMERI03G30770.1"/>
    <property type="gene ID" value="OMERI03G30770"/>
</dbReference>
<proteinExistence type="predicted"/>
<reference evidence="2" key="2">
    <citation type="submission" date="2018-05" db="EMBL/GenBank/DDBJ databases">
        <title>OmerRS3 (Oryza meridionalis Reference Sequence Version 3).</title>
        <authorList>
            <person name="Zhang J."/>
            <person name="Kudrna D."/>
            <person name="Lee S."/>
            <person name="Talag J."/>
            <person name="Welchert J."/>
            <person name="Wing R.A."/>
        </authorList>
    </citation>
    <scope>NUCLEOTIDE SEQUENCE [LARGE SCALE GENOMIC DNA]</scope>
    <source>
        <strain evidence="2">cv. OR44</strain>
    </source>
</reference>
<dbReference type="AlphaFoldDB" id="A0A0E0D6L9"/>
<name>A0A0E0D6L9_9ORYZ</name>
<accession>A0A0E0D6L9</accession>
<dbReference type="HOGENOM" id="CLU_2593837_0_0_1"/>
<evidence type="ECO:0000313" key="2">
    <source>
        <dbReference type="EnsemblPlants" id="OMERI03G30770.1"/>
    </source>
</evidence>
<organism evidence="2">
    <name type="scientific">Oryza meridionalis</name>
    <dbReference type="NCBI Taxonomy" id="40149"/>
    <lineage>
        <taxon>Eukaryota</taxon>
        <taxon>Viridiplantae</taxon>
        <taxon>Streptophyta</taxon>
        <taxon>Embryophyta</taxon>
        <taxon>Tracheophyta</taxon>
        <taxon>Spermatophyta</taxon>
        <taxon>Magnoliopsida</taxon>
        <taxon>Liliopsida</taxon>
        <taxon>Poales</taxon>
        <taxon>Poaceae</taxon>
        <taxon>BOP clade</taxon>
        <taxon>Oryzoideae</taxon>
        <taxon>Oryzeae</taxon>
        <taxon>Oryzinae</taxon>
        <taxon>Oryza</taxon>
    </lineage>
</organism>
<reference evidence="2" key="1">
    <citation type="submission" date="2015-04" db="UniProtKB">
        <authorList>
            <consortium name="EnsemblPlants"/>
        </authorList>
    </citation>
    <scope>IDENTIFICATION</scope>
</reference>
<keyword evidence="3" id="KW-1185">Reference proteome</keyword>
<protein>
    <submittedName>
        <fullName evidence="2">Uncharacterized protein</fullName>
    </submittedName>
</protein>
<evidence type="ECO:0000313" key="3">
    <source>
        <dbReference type="Proteomes" id="UP000008021"/>
    </source>
</evidence>
<dbReference type="Gramene" id="OMERI03G30770.1">
    <property type="protein sequence ID" value="OMERI03G30770.1"/>
    <property type="gene ID" value="OMERI03G30770"/>
</dbReference>
<dbReference type="Proteomes" id="UP000008021">
    <property type="component" value="Chromosome 3"/>
</dbReference>
<sequence length="80" mass="9337">MAITRRPENSRRAALYEGRRPGYSNLFRRHPIDPTRQSPTRRRGVTSHATRGGAPEIWESLLITYTAKLHRICALFYRDI</sequence>
<evidence type="ECO:0000256" key="1">
    <source>
        <dbReference type="SAM" id="MobiDB-lite"/>
    </source>
</evidence>
<feature type="region of interest" description="Disordered" evidence="1">
    <location>
        <begin position="21"/>
        <end position="50"/>
    </location>
</feature>